<dbReference type="SUPFAM" id="SSF51735">
    <property type="entry name" value="NAD(P)-binding Rossmann-fold domains"/>
    <property type="match status" value="1"/>
</dbReference>
<dbReference type="Proteomes" id="UP000294850">
    <property type="component" value="Unassembled WGS sequence"/>
</dbReference>
<evidence type="ECO:0000256" key="1">
    <source>
        <dbReference type="ARBA" id="ARBA00007637"/>
    </source>
</evidence>
<dbReference type="Gene3D" id="3.40.50.720">
    <property type="entry name" value="NAD(P)-binding Rossmann-like Domain"/>
    <property type="match status" value="1"/>
</dbReference>
<evidence type="ECO:0000313" key="4">
    <source>
        <dbReference type="Proteomes" id="UP000294850"/>
    </source>
</evidence>
<proteinExistence type="inferred from homology"/>
<sequence>MKGKCLVIGGGGFIGSHLAEGLLSDDYEVRIFDISNFDKRNLISFIHKVEICEGDFSNPIDIASALRGIDFVYHLVSSTIPSNSVLNPSYDIESNVIPSIILLQQCIQASIQKIVFISSGGTVYGIPEHLPLSESHPSNPISSYGIAKRTIESYISLYNKLWGLNACIFRLSNPYGERQNPLGKQGVIPIFLHKAFRKEIIQVWGNGEVIRDYIYINDVTSALIKAIKIETPELVYNLGSGVGTSINHILDFIKEQVNPSVKINYLESRDFDVPENVLDITLLLKRFELKNQINLETGLSIMMKHFQDNGYIGVNKES</sequence>
<dbReference type="Gene3D" id="3.90.25.10">
    <property type="entry name" value="UDP-galactose 4-epimerase, domain 1"/>
    <property type="match status" value="1"/>
</dbReference>
<feature type="domain" description="NAD-dependent epimerase/dehydratase" evidence="2">
    <location>
        <begin position="6"/>
        <end position="239"/>
    </location>
</feature>
<dbReference type="OrthoDB" id="8967463at2"/>
<protein>
    <submittedName>
        <fullName evidence="3">NAD-dependent epimerase/dehydratase family protein</fullName>
    </submittedName>
</protein>
<evidence type="ECO:0000259" key="2">
    <source>
        <dbReference type="Pfam" id="PF01370"/>
    </source>
</evidence>
<reference evidence="3 4" key="1">
    <citation type="submission" date="2019-03" db="EMBL/GenBank/DDBJ databases">
        <title>Dyadobacter AR-3-6 sp. nov., isolated from arctic soil.</title>
        <authorList>
            <person name="Chaudhary D.K."/>
        </authorList>
    </citation>
    <scope>NUCLEOTIDE SEQUENCE [LARGE SCALE GENOMIC DNA]</scope>
    <source>
        <strain evidence="3 4">AR-3-6</strain>
    </source>
</reference>
<dbReference type="InterPro" id="IPR001509">
    <property type="entry name" value="Epimerase_deHydtase"/>
</dbReference>
<comment type="caution">
    <text evidence="3">The sequence shown here is derived from an EMBL/GenBank/DDBJ whole genome shotgun (WGS) entry which is preliminary data.</text>
</comment>
<comment type="similarity">
    <text evidence="1">Belongs to the NAD(P)-dependent epimerase/dehydratase family.</text>
</comment>
<dbReference type="InterPro" id="IPR036291">
    <property type="entry name" value="NAD(P)-bd_dom_sf"/>
</dbReference>
<accession>A0A4R5DQ63</accession>
<name>A0A4R5DQ63_9BACT</name>
<evidence type="ECO:0000313" key="3">
    <source>
        <dbReference type="EMBL" id="TDE13135.1"/>
    </source>
</evidence>
<dbReference type="RefSeq" id="WP_131959856.1">
    <property type="nucleotide sequence ID" value="NZ_SMFL01000007.1"/>
</dbReference>
<dbReference type="EMBL" id="SMFL01000007">
    <property type="protein sequence ID" value="TDE13135.1"/>
    <property type="molecule type" value="Genomic_DNA"/>
</dbReference>
<organism evidence="3 4">
    <name type="scientific">Dyadobacter psychrotolerans</name>
    <dbReference type="NCBI Taxonomy" id="2541721"/>
    <lineage>
        <taxon>Bacteria</taxon>
        <taxon>Pseudomonadati</taxon>
        <taxon>Bacteroidota</taxon>
        <taxon>Cytophagia</taxon>
        <taxon>Cytophagales</taxon>
        <taxon>Spirosomataceae</taxon>
        <taxon>Dyadobacter</taxon>
    </lineage>
</organism>
<dbReference type="PANTHER" id="PTHR43000">
    <property type="entry name" value="DTDP-D-GLUCOSE 4,6-DEHYDRATASE-RELATED"/>
    <property type="match status" value="1"/>
</dbReference>
<dbReference type="AlphaFoldDB" id="A0A4R5DQ63"/>
<gene>
    <name evidence="3" type="ORF">E0F88_18930</name>
</gene>
<keyword evidence="4" id="KW-1185">Reference proteome</keyword>
<dbReference type="Pfam" id="PF01370">
    <property type="entry name" value="Epimerase"/>
    <property type="match status" value="1"/>
</dbReference>